<dbReference type="Pfam" id="PF14393">
    <property type="entry name" value="DUF4422"/>
    <property type="match status" value="1"/>
</dbReference>
<dbReference type="InterPro" id="IPR025536">
    <property type="entry name" value="DUF4422"/>
</dbReference>
<evidence type="ECO:0000313" key="3">
    <source>
        <dbReference type="Proteomes" id="UP000019183"/>
    </source>
</evidence>
<sequence length="44" mass="5418">MFVMRKDIFVDYSKWLFSILDNLEDAISMNNYNAQEKTRYWAYS</sequence>
<dbReference type="Proteomes" id="UP000019183">
    <property type="component" value="Unassembled WGS sequence"/>
</dbReference>
<keyword evidence="3" id="KW-1185">Reference proteome</keyword>
<organism evidence="2 3">
    <name type="scientific">Klebsiella pneumoniae IS43</name>
    <dbReference type="NCBI Taxonomy" id="1432552"/>
    <lineage>
        <taxon>Bacteria</taxon>
        <taxon>Pseudomonadati</taxon>
        <taxon>Pseudomonadota</taxon>
        <taxon>Gammaproteobacteria</taxon>
        <taxon>Enterobacterales</taxon>
        <taxon>Enterobacteriaceae</taxon>
        <taxon>Klebsiella/Raoultella group</taxon>
        <taxon>Klebsiella</taxon>
        <taxon>Klebsiella pneumoniae complex</taxon>
    </lineage>
</organism>
<dbReference type="EC" id="2.4.1.-" evidence="2"/>
<keyword evidence="2" id="KW-0808">Transferase</keyword>
<dbReference type="EMBL" id="CBWK010000876">
    <property type="protein sequence ID" value="CDL13008.1"/>
    <property type="molecule type" value="Genomic_DNA"/>
</dbReference>
<evidence type="ECO:0000259" key="1">
    <source>
        <dbReference type="Pfam" id="PF14393"/>
    </source>
</evidence>
<dbReference type="GO" id="GO:0016757">
    <property type="term" value="F:glycosyltransferase activity"/>
    <property type="evidence" value="ECO:0007669"/>
    <property type="project" value="UniProtKB-KW"/>
</dbReference>
<feature type="domain" description="DUF4422" evidence="1">
    <location>
        <begin position="1"/>
        <end position="40"/>
    </location>
</feature>
<protein>
    <submittedName>
        <fullName evidence="2">Glycosyltransferase</fullName>
        <ecNumber evidence="2">2.4.1.-</ecNumber>
    </submittedName>
</protein>
<reference evidence="2" key="1">
    <citation type="submission" date="2013-10" db="EMBL/GenBank/DDBJ databases">
        <title>Antibiotic resistance diversity of beta-lactamase producers in the General Hospital Vienna.</title>
        <authorList>
            <person name="Barisic I."/>
            <person name="Mitteregger D."/>
            <person name="Hirschl A.M."/>
            <person name="Noehammer C."/>
            <person name="Wiesinger-Mayr H."/>
        </authorList>
    </citation>
    <scope>NUCLEOTIDE SEQUENCE [LARGE SCALE GENOMIC DNA]</scope>
    <source>
        <strain evidence="2">IS43</strain>
    </source>
</reference>
<comment type="caution">
    <text evidence="2">The sequence shown here is derived from an EMBL/GenBank/DDBJ whole genome shotgun (WGS) entry which is preliminary data.</text>
</comment>
<keyword evidence="2" id="KW-0328">Glycosyltransferase</keyword>
<accession>W1DUC1</accession>
<proteinExistence type="predicted"/>
<name>W1DUC1_KLEPN</name>
<evidence type="ECO:0000313" key="2">
    <source>
        <dbReference type="EMBL" id="CDL13008.1"/>
    </source>
</evidence>
<dbReference type="AlphaFoldDB" id="W1DUC1"/>